<evidence type="ECO:0000313" key="3">
    <source>
        <dbReference type="EMBL" id="SHE61251.1"/>
    </source>
</evidence>
<dbReference type="AlphaFoldDB" id="A0A1M4UWY6"/>
<dbReference type="CDD" id="cd20736">
    <property type="entry name" value="PoNe_Nuclease"/>
    <property type="match status" value="1"/>
</dbReference>
<evidence type="ECO:0000256" key="1">
    <source>
        <dbReference type="ARBA" id="ARBA00006738"/>
    </source>
</evidence>
<organism evidence="3 4">
    <name type="scientific">Clostridium fallax</name>
    <dbReference type="NCBI Taxonomy" id="1533"/>
    <lineage>
        <taxon>Bacteria</taxon>
        <taxon>Bacillati</taxon>
        <taxon>Bacillota</taxon>
        <taxon>Clostridia</taxon>
        <taxon>Eubacteriales</taxon>
        <taxon>Clostridiaceae</taxon>
        <taxon>Clostridium</taxon>
    </lineage>
</organism>
<protein>
    <recommendedName>
        <fullName evidence="2">UPF0102 protein SAMN05443638_10641</fullName>
    </recommendedName>
</protein>
<sequence>MKKGNKVLGNIGEDLASAYLKKNGYNILERNYRFHKNEIDIIALKDDILIFLEIKSRYSLNFGYGEESITCNKQKQIIKASKGYIMENKIYNKFIRFDTLSINFTKNLQDPDFNLIEDAFRL</sequence>
<dbReference type="GO" id="GO:0003676">
    <property type="term" value="F:nucleic acid binding"/>
    <property type="evidence" value="ECO:0007669"/>
    <property type="project" value="InterPro"/>
</dbReference>
<dbReference type="Proteomes" id="UP000184035">
    <property type="component" value="Unassembled WGS sequence"/>
</dbReference>
<dbReference type="Pfam" id="PF02021">
    <property type="entry name" value="UPF0102"/>
    <property type="match status" value="1"/>
</dbReference>
<accession>A0A1M4UWY6</accession>
<dbReference type="GO" id="GO:0004519">
    <property type="term" value="F:endonuclease activity"/>
    <property type="evidence" value="ECO:0007669"/>
    <property type="project" value="UniProtKB-KW"/>
</dbReference>
<dbReference type="SUPFAM" id="SSF52980">
    <property type="entry name" value="Restriction endonuclease-like"/>
    <property type="match status" value="1"/>
</dbReference>
<dbReference type="InterPro" id="IPR011856">
    <property type="entry name" value="tRNA_endonuc-like_dom_sf"/>
</dbReference>
<keyword evidence="3" id="KW-0255">Endonuclease</keyword>
<dbReference type="Gene3D" id="3.40.1350.10">
    <property type="match status" value="1"/>
</dbReference>
<dbReference type="STRING" id="1533.SAMN05443638_10641"/>
<dbReference type="PANTHER" id="PTHR34039">
    <property type="entry name" value="UPF0102 PROTEIN YRAN"/>
    <property type="match status" value="1"/>
</dbReference>
<dbReference type="InterPro" id="IPR011335">
    <property type="entry name" value="Restrct_endonuc-II-like"/>
</dbReference>
<reference evidence="3 4" key="1">
    <citation type="submission" date="2016-11" db="EMBL/GenBank/DDBJ databases">
        <authorList>
            <person name="Jaros S."/>
            <person name="Januszkiewicz K."/>
            <person name="Wedrychowicz H."/>
        </authorList>
    </citation>
    <scope>NUCLEOTIDE SEQUENCE [LARGE SCALE GENOMIC DNA]</scope>
    <source>
        <strain evidence="3 4">DSM 2631</strain>
    </source>
</reference>
<dbReference type="EMBL" id="FQVM01000006">
    <property type="protein sequence ID" value="SHE61251.1"/>
    <property type="molecule type" value="Genomic_DNA"/>
</dbReference>
<name>A0A1M4UWY6_9CLOT</name>
<dbReference type="OrthoDB" id="9802516at2"/>
<evidence type="ECO:0000256" key="2">
    <source>
        <dbReference type="HAMAP-Rule" id="MF_00048"/>
    </source>
</evidence>
<evidence type="ECO:0000313" key="4">
    <source>
        <dbReference type="Proteomes" id="UP000184035"/>
    </source>
</evidence>
<keyword evidence="3" id="KW-0540">Nuclease</keyword>
<comment type="similarity">
    <text evidence="1 2">Belongs to the UPF0102 family.</text>
</comment>
<gene>
    <name evidence="3" type="ORF">SAMN05443638_10641</name>
</gene>
<dbReference type="InterPro" id="IPR003509">
    <property type="entry name" value="UPF0102_YraN-like"/>
</dbReference>
<dbReference type="HAMAP" id="MF_00048">
    <property type="entry name" value="UPF0102"/>
    <property type="match status" value="1"/>
</dbReference>
<dbReference type="PANTHER" id="PTHR34039:SF1">
    <property type="entry name" value="UPF0102 PROTEIN YRAN"/>
    <property type="match status" value="1"/>
</dbReference>
<keyword evidence="4" id="KW-1185">Reference proteome</keyword>
<dbReference type="NCBIfam" id="NF009150">
    <property type="entry name" value="PRK12497.1-3"/>
    <property type="match status" value="1"/>
</dbReference>
<dbReference type="RefSeq" id="WP_072893922.1">
    <property type="nucleotide sequence ID" value="NZ_FQVM01000006.1"/>
</dbReference>
<proteinExistence type="inferred from homology"/>
<keyword evidence="3" id="KW-0378">Hydrolase</keyword>